<evidence type="ECO:0000256" key="1">
    <source>
        <dbReference type="ARBA" id="ARBA00004141"/>
    </source>
</evidence>
<keyword evidence="4 6" id="KW-1133">Transmembrane helix</keyword>
<sequence length="506" mass="55019">MEIKHDDKPLTADASTSIVDSHPYTTPHLKRNITALSIVGLSMSICNGWAAMSSTIVIGLSQGGTPVILYGLIFTSIINVFLALSLGEMASAYPSAGGQYVWASVLAGPRTRRGIAFTVGWTNIFSWLTIVASVVIISAEVIFALVQTYNPDFVIQRWMVFLVFEAINVVSLCFNLFALSNLPRMGVFFLFFSTAIFLTVLITCLAKAPTYQSNHFVWGTYTNGIDWTNGFVVVVTGLVNPAYVFAGLDGAIHIAEECLNPARAVPYALVCTVGVGFLTGFVFSVGLLYCVQDLVSATDSELPFLTIIVQATNSKAAGAVFMSAFLVVLMVSSNSVHQATSRLIWSFARDRGLPYSSQVARIDPKLHVPVIPLLISFTGVTILGALYVASTTVYNSIIACCIILGNISFSIPAVQLMLRGRRMNPNRWLKLGALGWAANIVTVVWTIFTTVMWLFPITPHPDAADMNYSVVVLVVMGLIALLDWVLHGRKHFVGPKLEDVQSHMID</sequence>
<dbReference type="PANTHER" id="PTHR45649">
    <property type="entry name" value="AMINO-ACID PERMEASE BAT1"/>
    <property type="match status" value="1"/>
</dbReference>
<evidence type="ECO:0000256" key="5">
    <source>
        <dbReference type="ARBA" id="ARBA00023136"/>
    </source>
</evidence>
<dbReference type="PANTHER" id="PTHR45649:SF19">
    <property type="entry name" value="TRANSPORTER, PUTATIVE (EUROFUNG)-RELATED"/>
    <property type="match status" value="1"/>
</dbReference>
<feature type="transmembrane region" description="Helical" evidence="6">
    <location>
        <begin position="33"/>
        <end position="60"/>
    </location>
</feature>
<dbReference type="Gene3D" id="1.20.1740.10">
    <property type="entry name" value="Amino acid/polyamine transporter I"/>
    <property type="match status" value="1"/>
</dbReference>
<comment type="subcellular location">
    <subcellularLocation>
        <location evidence="1">Membrane</location>
        <topology evidence="1">Multi-pass membrane protein</topology>
    </subcellularLocation>
</comment>
<comment type="caution">
    <text evidence="7">The sequence shown here is derived from an EMBL/GenBank/DDBJ whole genome shotgun (WGS) entry which is preliminary data.</text>
</comment>
<feature type="transmembrane region" description="Helical" evidence="6">
    <location>
        <begin position="434"/>
        <end position="455"/>
    </location>
</feature>
<keyword evidence="5 6" id="KW-0472">Membrane</keyword>
<keyword evidence="2" id="KW-0813">Transport</keyword>
<reference evidence="7 8" key="1">
    <citation type="submission" date="2016-07" db="EMBL/GenBank/DDBJ databases">
        <title>Pervasive Adenine N6-methylation of Active Genes in Fungi.</title>
        <authorList>
            <consortium name="DOE Joint Genome Institute"/>
            <person name="Mondo S.J."/>
            <person name="Dannebaum R.O."/>
            <person name="Kuo R.C."/>
            <person name="Labutti K."/>
            <person name="Haridas S."/>
            <person name="Kuo A."/>
            <person name="Salamov A."/>
            <person name="Ahrendt S.R."/>
            <person name="Lipzen A."/>
            <person name="Sullivan W."/>
            <person name="Andreopoulos W.B."/>
            <person name="Clum A."/>
            <person name="Lindquist E."/>
            <person name="Daum C."/>
            <person name="Ramamoorthy G.K."/>
            <person name="Gryganskyi A."/>
            <person name="Culley D."/>
            <person name="Magnuson J.K."/>
            <person name="James T.Y."/>
            <person name="O'Malley M.A."/>
            <person name="Stajich J.E."/>
            <person name="Spatafora J.W."/>
            <person name="Visel A."/>
            <person name="Grigoriev I.V."/>
        </authorList>
    </citation>
    <scope>NUCLEOTIDE SEQUENCE [LARGE SCALE GENOMIC DNA]</scope>
    <source>
        <strain evidence="7 8">68-887.2</strain>
    </source>
</reference>
<evidence type="ECO:0000256" key="4">
    <source>
        <dbReference type="ARBA" id="ARBA00022989"/>
    </source>
</evidence>
<feature type="transmembrane region" description="Helical" evidence="6">
    <location>
        <begin position="67"/>
        <end position="86"/>
    </location>
</feature>
<dbReference type="InterPro" id="IPR002293">
    <property type="entry name" value="AA/rel_permease1"/>
</dbReference>
<feature type="transmembrane region" description="Helical" evidence="6">
    <location>
        <begin position="393"/>
        <end position="414"/>
    </location>
</feature>
<feature type="transmembrane region" description="Helical" evidence="6">
    <location>
        <begin position="467"/>
        <end position="486"/>
    </location>
</feature>
<dbReference type="GO" id="GO:0016020">
    <property type="term" value="C:membrane"/>
    <property type="evidence" value="ECO:0007669"/>
    <property type="project" value="UniProtKB-SubCell"/>
</dbReference>
<dbReference type="PIRSF" id="PIRSF006060">
    <property type="entry name" value="AA_transporter"/>
    <property type="match status" value="1"/>
</dbReference>
<dbReference type="OrthoDB" id="3900342at2759"/>
<feature type="transmembrane region" description="Helical" evidence="6">
    <location>
        <begin position="267"/>
        <end position="289"/>
    </location>
</feature>
<feature type="transmembrane region" description="Helical" evidence="6">
    <location>
        <begin position="124"/>
        <end position="146"/>
    </location>
</feature>
<gene>
    <name evidence="7" type="ORF">BCR39DRAFT_390643</name>
</gene>
<keyword evidence="8" id="KW-1185">Reference proteome</keyword>
<evidence type="ECO:0000313" key="7">
    <source>
        <dbReference type="EMBL" id="ORY22185.1"/>
    </source>
</evidence>
<dbReference type="STRING" id="71784.A0A1Y2AJR4"/>
<accession>A0A1Y2AJR4</accession>
<dbReference type="InParanoid" id="A0A1Y2AJR4"/>
<feature type="transmembrane region" description="Helical" evidence="6">
    <location>
        <begin position="158"/>
        <end position="179"/>
    </location>
</feature>
<evidence type="ECO:0000313" key="8">
    <source>
        <dbReference type="Proteomes" id="UP000193986"/>
    </source>
</evidence>
<feature type="transmembrane region" description="Helical" evidence="6">
    <location>
        <begin position="366"/>
        <end position="387"/>
    </location>
</feature>
<dbReference type="GO" id="GO:0022857">
    <property type="term" value="F:transmembrane transporter activity"/>
    <property type="evidence" value="ECO:0007669"/>
    <property type="project" value="InterPro"/>
</dbReference>
<organism evidence="7 8">
    <name type="scientific">Naematelia encephala</name>
    <dbReference type="NCBI Taxonomy" id="71784"/>
    <lineage>
        <taxon>Eukaryota</taxon>
        <taxon>Fungi</taxon>
        <taxon>Dikarya</taxon>
        <taxon>Basidiomycota</taxon>
        <taxon>Agaricomycotina</taxon>
        <taxon>Tremellomycetes</taxon>
        <taxon>Tremellales</taxon>
        <taxon>Naemateliaceae</taxon>
        <taxon>Naematelia</taxon>
    </lineage>
</organism>
<feature type="transmembrane region" description="Helical" evidence="6">
    <location>
        <begin position="185"/>
        <end position="206"/>
    </location>
</feature>
<keyword evidence="3 6" id="KW-0812">Transmembrane</keyword>
<dbReference type="EMBL" id="MCFC01000097">
    <property type="protein sequence ID" value="ORY22185.1"/>
    <property type="molecule type" value="Genomic_DNA"/>
</dbReference>
<dbReference type="Pfam" id="PF13520">
    <property type="entry name" value="AA_permease_2"/>
    <property type="match status" value="1"/>
</dbReference>
<dbReference type="AlphaFoldDB" id="A0A1Y2AJR4"/>
<evidence type="ECO:0000256" key="6">
    <source>
        <dbReference type="SAM" id="Phobius"/>
    </source>
</evidence>
<protein>
    <submittedName>
        <fullName evidence="7">Putative choline transport protein</fullName>
    </submittedName>
</protein>
<dbReference type="Proteomes" id="UP000193986">
    <property type="component" value="Unassembled WGS sequence"/>
</dbReference>
<name>A0A1Y2AJR4_9TREE</name>
<evidence type="ECO:0000256" key="3">
    <source>
        <dbReference type="ARBA" id="ARBA00022692"/>
    </source>
</evidence>
<evidence type="ECO:0000256" key="2">
    <source>
        <dbReference type="ARBA" id="ARBA00022448"/>
    </source>
</evidence>
<proteinExistence type="predicted"/>